<dbReference type="GO" id="GO:0006355">
    <property type="term" value="P:regulation of DNA-templated transcription"/>
    <property type="evidence" value="ECO:0007669"/>
    <property type="project" value="InterPro"/>
</dbReference>
<evidence type="ECO:0000313" key="6">
    <source>
        <dbReference type="Proteomes" id="UP000238823"/>
    </source>
</evidence>
<organism evidence="5 6">
    <name type="scientific">Enhygromyxa salina</name>
    <dbReference type="NCBI Taxonomy" id="215803"/>
    <lineage>
        <taxon>Bacteria</taxon>
        <taxon>Pseudomonadati</taxon>
        <taxon>Myxococcota</taxon>
        <taxon>Polyangia</taxon>
        <taxon>Nannocystales</taxon>
        <taxon>Nannocystaceae</taxon>
        <taxon>Enhygromyxa</taxon>
    </lineage>
</organism>
<evidence type="ECO:0000256" key="1">
    <source>
        <dbReference type="ARBA" id="ARBA00022741"/>
    </source>
</evidence>
<dbReference type="CDD" id="cd00060">
    <property type="entry name" value="FHA"/>
    <property type="match status" value="1"/>
</dbReference>
<dbReference type="EMBL" id="PVNL01000077">
    <property type="protein sequence ID" value="PRQ06315.1"/>
    <property type="molecule type" value="Genomic_DNA"/>
</dbReference>
<dbReference type="PROSITE" id="PS50006">
    <property type="entry name" value="FHA_DOMAIN"/>
    <property type="match status" value="1"/>
</dbReference>
<dbReference type="Gene3D" id="2.60.200.20">
    <property type="match status" value="1"/>
</dbReference>
<dbReference type="SMART" id="SM00240">
    <property type="entry name" value="FHA"/>
    <property type="match status" value="1"/>
</dbReference>
<name>A0A2S9YML0_9BACT</name>
<feature type="domain" description="FHA" evidence="3">
    <location>
        <begin position="48"/>
        <end position="104"/>
    </location>
</feature>
<accession>A0A2S9YML0</accession>
<dbReference type="PANTHER" id="PTHR32071">
    <property type="entry name" value="TRANSCRIPTIONAL REGULATORY PROTEIN"/>
    <property type="match status" value="1"/>
</dbReference>
<dbReference type="Pfam" id="PF14532">
    <property type="entry name" value="Sigma54_activ_2"/>
    <property type="match status" value="1"/>
</dbReference>
<gene>
    <name evidence="5" type="primary">nifA_2</name>
    <name evidence="5" type="ORF">ENSA7_39920</name>
</gene>
<dbReference type="Pfam" id="PF00498">
    <property type="entry name" value="FHA"/>
    <property type="match status" value="1"/>
</dbReference>
<dbReference type="RefSeq" id="WP_106090945.1">
    <property type="nucleotide sequence ID" value="NZ_PVNL01000077.1"/>
</dbReference>
<reference evidence="5 6" key="1">
    <citation type="submission" date="2018-03" db="EMBL/GenBank/DDBJ databases">
        <title>Draft Genome Sequences of the Obligatory Marine Myxobacteria Enhygromyxa salina SWB007.</title>
        <authorList>
            <person name="Poehlein A."/>
            <person name="Moghaddam J.A."/>
            <person name="Harms H."/>
            <person name="Alanjari M."/>
            <person name="Koenig G.M."/>
            <person name="Daniel R."/>
            <person name="Schaeberle T.F."/>
        </authorList>
    </citation>
    <scope>NUCLEOTIDE SEQUENCE [LARGE SCALE GENOMIC DNA]</scope>
    <source>
        <strain evidence="5 6">SWB007</strain>
    </source>
</reference>
<dbReference type="PROSITE" id="PS50045">
    <property type="entry name" value="SIGMA54_INTERACT_4"/>
    <property type="match status" value="1"/>
</dbReference>
<dbReference type="InterPro" id="IPR003593">
    <property type="entry name" value="AAA+_ATPase"/>
</dbReference>
<dbReference type="SMART" id="SM00382">
    <property type="entry name" value="AAA"/>
    <property type="match status" value="1"/>
</dbReference>
<dbReference type="SUPFAM" id="SSF52540">
    <property type="entry name" value="P-loop containing nucleoside triphosphate hydrolases"/>
    <property type="match status" value="1"/>
</dbReference>
<dbReference type="InterPro" id="IPR008984">
    <property type="entry name" value="SMAD_FHA_dom_sf"/>
</dbReference>
<evidence type="ECO:0000259" key="3">
    <source>
        <dbReference type="PROSITE" id="PS50006"/>
    </source>
</evidence>
<dbReference type="InterPro" id="IPR000253">
    <property type="entry name" value="FHA_dom"/>
</dbReference>
<dbReference type="InterPro" id="IPR027417">
    <property type="entry name" value="P-loop_NTPase"/>
</dbReference>
<dbReference type="Proteomes" id="UP000238823">
    <property type="component" value="Unassembled WGS sequence"/>
</dbReference>
<feature type="domain" description="Sigma-54 factor interaction" evidence="4">
    <location>
        <begin position="140"/>
        <end position="336"/>
    </location>
</feature>
<dbReference type="SUPFAM" id="SSF49879">
    <property type="entry name" value="SMAD/FHA domain"/>
    <property type="match status" value="1"/>
</dbReference>
<dbReference type="OrthoDB" id="5503254at2"/>
<comment type="caution">
    <text evidence="5">The sequence shown here is derived from an EMBL/GenBank/DDBJ whole genome shotgun (WGS) entry which is preliminary data.</text>
</comment>
<proteinExistence type="predicted"/>
<keyword evidence="2" id="KW-0067">ATP-binding</keyword>
<dbReference type="Gene3D" id="3.40.50.300">
    <property type="entry name" value="P-loop containing nucleotide triphosphate hydrolases"/>
    <property type="match status" value="1"/>
</dbReference>
<evidence type="ECO:0000313" key="5">
    <source>
        <dbReference type="EMBL" id="PRQ06315.1"/>
    </source>
</evidence>
<dbReference type="Gene3D" id="1.10.8.60">
    <property type="match status" value="1"/>
</dbReference>
<dbReference type="GO" id="GO:0005524">
    <property type="term" value="F:ATP binding"/>
    <property type="evidence" value="ECO:0007669"/>
    <property type="project" value="UniProtKB-KW"/>
</dbReference>
<protein>
    <submittedName>
        <fullName evidence="5">Nif-specific regulatory protein</fullName>
    </submittedName>
</protein>
<dbReference type="InterPro" id="IPR002078">
    <property type="entry name" value="Sigma_54_int"/>
</dbReference>
<dbReference type="AlphaFoldDB" id="A0A2S9YML0"/>
<evidence type="ECO:0000256" key="2">
    <source>
        <dbReference type="ARBA" id="ARBA00022840"/>
    </source>
</evidence>
<keyword evidence="1" id="KW-0547">Nucleotide-binding</keyword>
<sequence>MAGSATTCADPSTLGLGAIELRWCLTVVHARDPGLIGRRRVLGPDEPLELGRGCAELGDRVLEDDRISRRHLRLEIIDTPDVGERVELTDLGSHNGSFVDARRVEHATVDAGALIGLGRVLLLLHRAPLELPRAPALPGLVGCGWSHAKLLEAVDKIATRSITVMLLGPTGAGKSALAEAIHERSGRTGRLHRIPCATQTSEGLAEQLQRLDPESTVYLDSVGEASPGSQASLLPLLELDRADGPRIIASNRTPLTASVADGRVRADLATRLERWLIHVPPLASRREDLTSIARHFAERHAGEPRALHFKLARALLLHELPGNLHELEAVIECACIDAEPDGPLPLSPQVRALLERDGPPREARGGPGLTVARDGSWFCLTGHARVDMGHRRPLTRLVRALAEHRLAHPGQSLELRELLALGWPDEHVVERAGANRVYVALTTLRKLGLRDVLQRDDHGYMFAPELALEIR</sequence>
<evidence type="ECO:0000259" key="4">
    <source>
        <dbReference type="PROSITE" id="PS50045"/>
    </source>
</evidence>